<dbReference type="PROSITE" id="PS51184">
    <property type="entry name" value="JMJC"/>
    <property type="match status" value="1"/>
</dbReference>
<dbReference type="Gene3D" id="2.60.120.650">
    <property type="entry name" value="Cupin"/>
    <property type="match status" value="1"/>
</dbReference>
<keyword evidence="4" id="KW-1185">Reference proteome</keyword>
<dbReference type="InterPro" id="IPR003347">
    <property type="entry name" value="JmjC_dom"/>
</dbReference>
<name>A0AAV1S9D4_9ROSI</name>
<protein>
    <recommendedName>
        <fullName evidence="2">JmjC domain-containing protein</fullName>
    </recommendedName>
</protein>
<dbReference type="AlphaFoldDB" id="A0AAV1S9D4"/>
<feature type="domain" description="JmjC" evidence="2">
    <location>
        <begin position="224"/>
        <end position="395"/>
    </location>
</feature>
<gene>
    <name evidence="3" type="ORF">DCAF_LOCUS19196</name>
</gene>
<evidence type="ECO:0000313" key="3">
    <source>
        <dbReference type="EMBL" id="CAK7346519.1"/>
    </source>
</evidence>
<comment type="similarity">
    <text evidence="1">Belongs to the JARID1 histone demethylase family.</text>
</comment>
<dbReference type="FunFam" id="2.60.120.650:FF:000053">
    <property type="entry name" value="2-oxoglutarate (2OG) and Fe(II)-dependent oxygenase superfamily protein"/>
    <property type="match status" value="1"/>
</dbReference>
<dbReference type="SUPFAM" id="SSF51197">
    <property type="entry name" value="Clavaminate synthase-like"/>
    <property type="match status" value="1"/>
</dbReference>
<reference evidence="3 4" key="1">
    <citation type="submission" date="2024-01" db="EMBL/GenBank/DDBJ databases">
        <authorList>
            <person name="Waweru B."/>
        </authorList>
    </citation>
    <scope>NUCLEOTIDE SEQUENCE [LARGE SCALE GENOMIC DNA]</scope>
</reference>
<dbReference type="Proteomes" id="UP001314170">
    <property type="component" value="Unassembled WGS sequence"/>
</dbReference>
<dbReference type="InterPro" id="IPR041667">
    <property type="entry name" value="Cupin_8"/>
</dbReference>
<dbReference type="PANTHER" id="PTHR12461">
    <property type="entry name" value="HYPOXIA-INDUCIBLE FACTOR 1 ALPHA INHIBITOR-RELATED"/>
    <property type="match status" value="1"/>
</dbReference>
<evidence type="ECO:0000256" key="1">
    <source>
        <dbReference type="ARBA" id="ARBA00006801"/>
    </source>
</evidence>
<accession>A0AAV1S9D4</accession>
<dbReference type="PANTHER" id="PTHR12461:SF102">
    <property type="entry name" value="LYSINE-SPECIFIC DEMETHYLASE JMJ31"/>
    <property type="match status" value="1"/>
</dbReference>
<dbReference type="EMBL" id="CAWUPB010001173">
    <property type="protein sequence ID" value="CAK7346519.1"/>
    <property type="molecule type" value="Genomic_DNA"/>
</dbReference>
<proteinExistence type="inferred from homology"/>
<comment type="caution">
    <text evidence="3">The sequence shown here is derived from an EMBL/GenBank/DDBJ whole genome shotgun (WGS) entry which is preliminary data.</text>
</comment>
<evidence type="ECO:0000313" key="4">
    <source>
        <dbReference type="Proteomes" id="UP001314170"/>
    </source>
</evidence>
<dbReference type="Pfam" id="PF13621">
    <property type="entry name" value="Cupin_8"/>
    <property type="match status" value="1"/>
</dbReference>
<evidence type="ECO:0000259" key="2">
    <source>
        <dbReference type="PROSITE" id="PS51184"/>
    </source>
</evidence>
<organism evidence="3 4">
    <name type="scientific">Dovyalis caffra</name>
    <dbReference type="NCBI Taxonomy" id="77055"/>
    <lineage>
        <taxon>Eukaryota</taxon>
        <taxon>Viridiplantae</taxon>
        <taxon>Streptophyta</taxon>
        <taxon>Embryophyta</taxon>
        <taxon>Tracheophyta</taxon>
        <taxon>Spermatophyta</taxon>
        <taxon>Magnoliopsida</taxon>
        <taxon>eudicotyledons</taxon>
        <taxon>Gunneridae</taxon>
        <taxon>Pentapetalae</taxon>
        <taxon>rosids</taxon>
        <taxon>fabids</taxon>
        <taxon>Malpighiales</taxon>
        <taxon>Salicaceae</taxon>
        <taxon>Flacourtieae</taxon>
        <taxon>Dovyalis</taxon>
    </lineage>
</organism>
<dbReference type="SMART" id="SM00558">
    <property type="entry name" value="JmjC"/>
    <property type="match status" value="1"/>
</dbReference>
<sequence>MFEKEEDRSESGFMGSKIWGATEALDIHSDARIASFGYYPSQDPPAKTWGKTCSAEVCSLPRLMLNGAINFKSGQITYENLPVDTTWSTHSEYVLVVDAITVMHLVAANEILPSPTEFASQIESKNVPAVFNGCIKEWQAFVKWNPANGGLDYLQERVGSSTVEAMLSRTAPVFYGDIRSHERVQLPFSTFIEYCKQRMRNRDNSSGSSLQTVTDVELDSLLSGDTPQQIYLAQVPILNTEDRERAQLEGLREDIQTPTFLETKELASVNLWMNNAQSRSSTHYDPHHNLLCIVAGSKQVVLWPPSASPFLYPMPVYGEASNHSSIALENPDFSLYPRAKCSMDYSQKVILHAGDALFIPEGWFHQVDSDDLTIAVNFWWQSNIMSNMLEHMDAYYLRRILRSKFGESTKQALSKASSPGSEKLKSHKCELLGNKGDHGCCDLKPACKKQGLQGKDQRHRVNLHELEPCSLQALHELVSLVHDHVNITDQSQHIQSTPPNDSNVSVKDECDKTLTTNIFFLEDDPVAKILWTLDPRTLQNVLLAMAHNFPRTLEALILHLLSPVGAEVLTQKFDEIDQQTTEENRNKFYQDFYGAFDDQFAAMDAILNGKELFALQFITGGSVEKSVLPGDLQQEEQREKSIEKKALKFIGELFGEAVTRKSGAIVPD</sequence>